<dbReference type="PROSITE" id="PS50011">
    <property type="entry name" value="PROTEIN_KINASE_DOM"/>
    <property type="match status" value="1"/>
</dbReference>
<keyword evidence="11" id="KW-1185">Reference proteome</keyword>
<dbReference type="GO" id="GO:0004674">
    <property type="term" value="F:protein serine/threonine kinase activity"/>
    <property type="evidence" value="ECO:0007669"/>
    <property type="project" value="UniProtKB-KW"/>
</dbReference>
<keyword evidence="2" id="KW-0723">Serine/threonine-protein kinase</keyword>
<evidence type="ECO:0000256" key="7">
    <source>
        <dbReference type="PIRSR" id="PIRSR607822-1"/>
    </source>
</evidence>
<evidence type="ECO:0000259" key="9">
    <source>
        <dbReference type="PROSITE" id="PS50011"/>
    </source>
</evidence>
<feature type="binding site" evidence="7">
    <location>
        <position position="787"/>
    </location>
    <ligand>
        <name>Zn(2+)</name>
        <dbReference type="ChEBI" id="CHEBI:29105"/>
    </ligand>
</feature>
<dbReference type="EC" id="2.7.11.1" evidence="1"/>
<dbReference type="InterPro" id="IPR011009">
    <property type="entry name" value="Kinase-like_dom_sf"/>
</dbReference>
<dbReference type="GO" id="GO:0046872">
    <property type="term" value="F:metal ion binding"/>
    <property type="evidence" value="ECO:0007669"/>
    <property type="project" value="UniProtKB-KW"/>
</dbReference>
<dbReference type="RefSeq" id="WP_151595125.1">
    <property type="nucleotide sequence ID" value="NZ_WBMS02000015.1"/>
</dbReference>
<evidence type="ECO:0000313" key="11">
    <source>
        <dbReference type="Proteomes" id="UP000462055"/>
    </source>
</evidence>
<evidence type="ECO:0000313" key="10">
    <source>
        <dbReference type="EMBL" id="MWA02649.1"/>
    </source>
</evidence>
<dbReference type="Pfam" id="PF05147">
    <property type="entry name" value="LANC_like"/>
    <property type="match status" value="1"/>
</dbReference>
<dbReference type="GO" id="GO:0005524">
    <property type="term" value="F:ATP binding"/>
    <property type="evidence" value="ECO:0007669"/>
    <property type="project" value="UniProtKB-KW"/>
</dbReference>
<dbReference type="SUPFAM" id="SSF56112">
    <property type="entry name" value="Protein kinase-like (PK-like)"/>
    <property type="match status" value="1"/>
</dbReference>
<keyword evidence="6" id="KW-0067">ATP-binding</keyword>
<evidence type="ECO:0000256" key="4">
    <source>
        <dbReference type="ARBA" id="ARBA00022741"/>
    </source>
</evidence>
<accession>A0A6I4MJ54</accession>
<keyword evidence="7" id="KW-0479">Metal-binding</keyword>
<dbReference type="AlphaFoldDB" id="A0A6I4MJ54"/>
<dbReference type="PRINTS" id="PR01950">
    <property type="entry name" value="LANCSUPER"/>
</dbReference>
<gene>
    <name evidence="10" type="ORF">F8568_020175</name>
</gene>
<dbReference type="Gene3D" id="1.10.510.10">
    <property type="entry name" value="Transferase(Phosphotransferase) domain 1"/>
    <property type="match status" value="1"/>
</dbReference>
<keyword evidence="7" id="KW-0862">Zinc</keyword>
<dbReference type="CDD" id="cd14014">
    <property type="entry name" value="STKc_PknB_like"/>
    <property type="match status" value="1"/>
</dbReference>
<keyword evidence="3" id="KW-0808">Transferase</keyword>
<comment type="caution">
    <text evidence="10">The sequence shown here is derived from an EMBL/GenBank/DDBJ whole genome shotgun (WGS) entry which is preliminary data.</text>
</comment>
<dbReference type="Proteomes" id="UP000462055">
    <property type="component" value="Unassembled WGS sequence"/>
</dbReference>
<dbReference type="Gene3D" id="1.50.10.20">
    <property type="match status" value="1"/>
</dbReference>
<feature type="binding site" evidence="7">
    <location>
        <position position="833"/>
    </location>
    <ligand>
        <name>Zn(2+)</name>
        <dbReference type="ChEBI" id="CHEBI:29105"/>
    </ligand>
</feature>
<dbReference type="InterPro" id="IPR057929">
    <property type="entry name" value="RamC_N"/>
</dbReference>
<evidence type="ECO:0000256" key="3">
    <source>
        <dbReference type="ARBA" id="ARBA00022679"/>
    </source>
</evidence>
<name>A0A6I4MJ54_9ACTN</name>
<dbReference type="SUPFAM" id="SSF158745">
    <property type="entry name" value="LanC-like"/>
    <property type="match status" value="1"/>
</dbReference>
<dbReference type="SMART" id="SM01260">
    <property type="entry name" value="LANC_like"/>
    <property type="match status" value="1"/>
</dbReference>
<keyword evidence="4" id="KW-0547">Nucleotide-binding</keyword>
<dbReference type="Gene3D" id="3.30.200.20">
    <property type="entry name" value="Phosphorylase Kinase, domain 1"/>
    <property type="match status" value="1"/>
</dbReference>
<dbReference type="Pfam" id="PF00069">
    <property type="entry name" value="Pkinase"/>
    <property type="match status" value="1"/>
</dbReference>
<dbReference type="InterPro" id="IPR000719">
    <property type="entry name" value="Prot_kinase_dom"/>
</dbReference>
<evidence type="ECO:0000256" key="1">
    <source>
        <dbReference type="ARBA" id="ARBA00012513"/>
    </source>
</evidence>
<evidence type="ECO:0000256" key="8">
    <source>
        <dbReference type="SAM" id="MobiDB-lite"/>
    </source>
</evidence>
<evidence type="ECO:0000256" key="5">
    <source>
        <dbReference type="ARBA" id="ARBA00022777"/>
    </source>
</evidence>
<dbReference type="CDD" id="cd04791">
    <property type="entry name" value="LanC_SerThrkinase"/>
    <property type="match status" value="1"/>
</dbReference>
<dbReference type="PANTHER" id="PTHR43289:SF6">
    <property type="entry name" value="SERINE_THREONINE-PROTEIN KINASE NEKL-3"/>
    <property type="match status" value="1"/>
</dbReference>
<organism evidence="10 11">
    <name type="scientific">Actinomadura physcomitrii</name>
    <dbReference type="NCBI Taxonomy" id="2650748"/>
    <lineage>
        <taxon>Bacteria</taxon>
        <taxon>Bacillati</taxon>
        <taxon>Actinomycetota</taxon>
        <taxon>Actinomycetes</taxon>
        <taxon>Streptosporangiales</taxon>
        <taxon>Thermomonosporaceae</taxon>
        <taxon>Actinomadura</taxon>
    </lineage>
</organism>
<sequence length="942" mass="99931">MADFNFSVFSAAPAAAAEDTALTDLLAAAVGRAPAPRRWLTGRSGMWCTAVPSGAPHRQQGWKLHVTATPAAAPQVLERCLEVLLRAGSAFKFAATTDYVAALNARNAPRGHSGKFITIYPESDDEAVRLAAALHAATAGLPGPRVLSDRPYAPDSLVHYRYGAFTEDRRLTNDGFYAWMIIDPDGNPVEDRRAGRYTPPPWVTCPFPDNGRPVTRAEGGSRKQIVIGGRFAVRNAIRHTNKGGVYRAVDTRTGDAVVLKEARPHVAADMEGRDTRDRLRAEARALERIQDRGIAPRSAGLFTQSGHLFLAQEMIPGTPLREWTADRIRDAGWGPHLAPALEMARRLADLMIEAHAAGLVLRDFNPNNVIVRPDGAPVLIDLELAAAAGGGEDVPLRAGTPAFSAPEQFDGAPPHPTADYYSLGATLCYVLTGGPPFFMEERPRPRPLTRRLTEWLAARTQDLDLPESLRTVLVELMADDPGRRCTPARARSVLASCAPSPVPPQARRAATDHDEDPGEHGEDAPEWLLEACDQVVRGLTGQLLAAMDPESAQALWPMSCAHGAPDPCCVQHGAAGCTGALVRYLRHSDDPRLPDASATAARWMLDRLRDGTRRPSGLYFGTAGVAWALLDAGLALGDGGLADEAVAVAEALPGTAPGPDVTHGTAGIGMTALHLWARTGLPLFAERALAAADALAASVEEGPDGLVWRTPAHVESKLAGKSYYGFAHGIAGVGCFLLACAEATGRAEHRDLAVRVGDGLLDAAVRTPWSLMWGTGTGDPPTAPYWCHGASGIGTFLVRLGAATGEARFAEAAGLSARAVTDQSWRAVLGQCHGLAGNGDFLLDMADATGDARYRAAAWRLARVIIASRAHRDGRIVLPDERGDVSMSWGEGLSGVLAFLVRLRYGGERLWMADGAAAPGSAEDALVSETHRAGAAVRGSAS</sequence>
<dbReference type="InterPro" id="IPR007822">
    <property type="entry name" value="LANC-like"/>
</dbReference>
<evidence type="ECO:0000256" key="6">
    <source>
        <dbReference type="ARBA" id="ARBA00022840"/>
    </source>
</evidence>
<dbReference type="GO" id="GO:0031179">
    <property type="term" value="P:peptide modification"/>
    <property type="evidence" value="ECO:0007669"/>
    <property type="project" value="InterPro"/>
</dbReference>
<keyword evidence="5" id="KW-0418">Kinase</keyword>
<feature type="binding site" evidence="7">
    <location>
        <position position="832"/>
    </location>
    <ligand>
        <name>Zn(2+)</name>
        <dbReference type="ChEBI" id="CHEBI:29105"/>
    </ligand>
</feature>
<feature type="domain" description="Protein kinase" evidence="9">
    <location>
        <begin position="231"/>
        <end position="494"/>
    </location>
</feature>
<dbReference type="InterPro" id="IPR058053">
    <property type="entry name" value="RamC_C"/>
</dbReference>
<dbReference type="NCBIfam" id="NF038150">
    <property type="entry name" value="lanthi_synth_IV"/>
    <property type="match status" value="1"/>
</dbReference>
<reference evidence="10" key="1">
    <citation type="submission" date="2019-12" db="EMBL/GenBank/DDBJ databases">
        <title>Actinomadura physcomitrii sp. nov., a novel actinomycete isolated from moss [Physcomitrium sphaericum (Ludw) Fuernr].</title>
        <authorList>
            <person name="Zhuang X."/>
        </authorList>
    </citation>
    <scope>NUCLEOTIDE SEQUENCE [LARGE SCALE GENOMIC DNA]</scope>
    <source>
        <strain evidence="10">LD22</strain>
    </source>
</reference>
<proteinExistence type="predicted"/>
<evidence type="ECO:0000256" key="2">
    <source>
        <dbReference type="ARBA" id="ARBA00022527"/>
    </source>
</evidence>
<dbReference type="PANTHER" id="PTHR43289">
    <property type="entry name" value="MITOGEN-ACTIVATED PROTEIN KINASE KINASE KINASE 20-RELATED"/>
    <property type="match status" value="1"/>
</dbReference>
<dbReference type="Pfam" id="PF25816">
    <property type="entry name" value="RamC_N"/>
    <property type="match status" value="1"/>
</dbReference>
<protein>
    <recommendedName>
        <fullName evidence="1">non-specific serine/threonine protein kinase</fullName>
        <ecNumber evidence="1">2.7.11.1</ecNumber>
    </recommendedName>
</protein>
<dbReference type="EMBL" id="WBMS02000015">
    <property type="protein sequence ID" value="MWA02649.1"/>
    <property type="molecule type" value="Genomic_DNA"/>
</dbReference>
<feature type="region of interest" description="Disordered" evidence="8">
    <location>
        <begin position="496"/>
        <end position="523"/>
    </location>
</feature>
<dbReference type="SMART" id="SM00220">
    <property type="entry name" value="S_TKc"/>
    <property type="match status" value="1"/>
</dbReference>